<protein>
    <submittedName>
        <fullName evidence="2">Uncharacterized protein</fullName>
    </submittedName>
</protein>
<evidence type="ECO:0000313" key="2">
    <source>
        <dbReference type="WBParaSite" id="nRc.2.0.1.t15228-RA"/>
    </source>
</evidence>
<dbReference type="AlphaFoldDB" id="A0A915IP53"/>
<name>A0A915IP53_ROMCU</name>
<sequence>MYKLVKTLESIPNAHQYLKHNDFLKDKCCIIQINNTNDLCFSLALVVARAYIRHLCFMQPVDNKQIEEEDVFETNDDDDECLESEGYPAGLVKM</sequence>
<reference evidence="2" key="1">
    <citation type="submission" date="2022-11" db="UniProtKB">
        <authorList>
            <consortium name="WormBaseParasite"/>
        </authorList>
    </citation>
    <scope>IDENTIFICATION</scope>
</reference>
<keyword evidence="1" id="KW-1185">Reference proteome</keyword>
<dbReference type="Proteomes" id="UP000887565">
    <property type="component" value="Unplaced"/>
</dbReference>
<evidence type="ECO:0000313" key="1">
    <source>
        <dbReference type="Proteomes" id="UP000887565"/>
    </source>
</evidence>
<proteinExistence type="predicted"/>
<accession>A0A915IP53</accession>
<dbReference type="WBParaSite" id="nRc.2.0.1.t15228-RA">
    <property type="protein sequence ID" value="nRc.2.0.1.t15228-RA"/>
    <property type="gene ID" value="nRc.2.0.1.g15228"/>
</dbReference>
<organism evidence="1 2">
    <name type="scientific">Romanomermis culicivorax</name>
    <name type="common">Nematode worm</name>
    <dbReference type="NCBI Taxonomy" id="13658"/>
    <lineage>
        <taxon>Eukaryota</taxon>
        <taxon>Metazoa</taxon>
        <taxon>Ecdysozoa</taxon>
        <taxon>Nematoda</taxon>
        <taxon>Enoplea</taxon>
        <taxon>Dorylaimia</taxon>
        <taxon>Mermithida</taxon>
        <taxon>Mermithoidea</taxon>
        <taxon>Mermithidae</taxon>
        <taxon>Romanomermis</taxon>
    </lineage>
</organism>